<gene>
    <name evidence="4" type="ORF">HMPREF9441_03310</name>
</gene>
<proteinExistence type="predicted"/>
<feature type="domain" description="Outer membrane protein beta-barrel" evidence="3">
    <location>
        <begin position="52"/>
        <end position="227"/>
    </location>
</feature>
<sequence length="229" mass="24768">MMQMNNKRTFAIIVFALVCVGTTCAQSEAITVSETPSQEKQNIVFTGGAILEGNLSGFFHSGIKDGNNVMKAGFSLGGFLNLGVIRSFSVQGEMLFHYKNSEFEQGSQCGDLVYWGVEIPVYAMYHYTFSRGGCLQVGIGPYTEFGFDAKFKHGGKEADLYEKDGSTGLAAFQESNSGFGAKVGYEFVSGFQINASYKASISNLLDANSSQVKIHPHAISVGVAYRFGK</sequence>
<name>G5SVD6_9BACT</name>
<keyword evidence="5" id="KW-1185">Reference proteome</keyword>
<dbReference type="HOGENOM" id="CLU_1227927_0_0_10"/>
<dbReference type="PATRIC" id="fig|762968.3.peg.2920"/>
<comment type="caution">
    <text evidence="4">The sequence shown here is derived from an EMBL/GenBank/DDBJ whole genome shotgun (WGS) entry which is preliminary data.</text>
</comment>
<protein>
    <recommendedName>
        <fullName evidence="3">Outer membrane protein beta-barrel domain-containing protein</fullName>
    </recommendedName>
</protein>
<evidence type="ECO:0000313" key="4">
    <source>
        <dbReference type="EMBL" id="EHG98791.1"/>
    </source>
</evidence>
<feature type="chain" id="PRO_5003484325" description="Outer membrane protein beta-barrel domain-containing protein" evidence="2">
    <location>
        <begin position="26"/>
        <end position="229"/>
    </location>
</feature>
<dbReference type="OrthoDB" id="1096715at2"/>
<feature type="signal peptide" evidence="2">
    <location>
        <begin position="1"/>
        <end position="25"/>
    </location>
</feature>
<keyword evidence="1 2" id="KW-0732">Signal</keyword>
<evidence type="ECO:0000313" key="5">
    <source>
        <dbReference type="Proteomes" id="UP000003598"/>
    </source>
</evidence>
<accession>G5SVD6</accession>
<dbReference type="eggNOG" id="COG3637">
    <property type="taxonomic scope" value="Bacteria"/>
</dbReference>
<dbReference type="Proteomes" id="UP000003598">
    <property type="component" value="Unassembled WGS sequence"/>
</dbReference>
<organism evidence="4 5">
    <name type="scientific">Paraprevotella clara YIT 11840</name>
    <dbReference type="NCBI Taxonomy" id="762968"/>
    <lineage>
        <taxon>Bacteria</taxon>
        <taxon>Pseudomonadati</taxon>
        <taxon>Bacteroidota</taxon>
        <taxon>Bacteroidia</taxon>
        <taxon>Bacteroidales</taxon>
        <taxon>Prevotellaceae</taxon>
        <taxon>Paraprevotella</taxon>
    </lineage>
</organism>
<dbReference type="STRING" id="762968.HMPREF9441_03310"/>
<reference evidence="4 5" key="1">
    <citation type="submission" date="2011-03" db="EMBL/GenBank/DDBJ databases">
        <authorList>
            <person name="Weinstock G."/>
            <person name="Sodergren E."/>
            <person name="Clifton S."/>
            <person name="Fulton L."/>
            <person name="Fulton B."/>
            <person name="Courtney L."/>
            <person name="Fronick C."/>
            <person name="Harrison M."/>
            <person name="Strong C."/>
            <person name="Farmer C."/>
            <person name="Delahaunty K."/>
            <person name="Markovic C."/>
            <person name="Hall O."/>
            <person name="Minx P."/>
            <person name="Tomlinson C."/>
            <person name="Mitreva M."/>
            <person name="Hou S."/>
            <person name="Chen J."/>
            <person name="Wollam A."/>
            <person name="Pepin K.H."/>
            <person name="Johnson M."/>
            <person name="Bhonagiri V."/>
            <person name="Zhang X."/>
            <person name="Suruliraj S."/>
            <person name="Warren W."/>
            <person name="Chinwalla A."/>
            <person name="Mardis E.R."/>
            <person name="Wilson R.K."/>
        </authorList>
    </citation>
    <scope>NUCLEOTIDE SEQUENCE [LARGE SCALE GENOMIC DNA]</scope>
    <source>
        <strain evidence="4 5">YIT 11840</strain>
    </source>
</reference>
<evidence type="ECO:0000256" key="2">
    <source>
        <dbReference type="SAM" id="SignalP"/>
    </source>
</evidence>
<dbReference type="EMBL" id="AFFY01000054">
    <property type="protein sequence ID" value="EHG98791.1"/>
    <property type="molecule type" value="Genomic_DNA"/>
</dbReference>
<dbReference type="InterPro" id="IPR027385">
    <property type="entry name" value="Beta-barrel_OMP"/>
</dbReference>
<evidence type="ECO:0000256" key="1">
    <source>
        <dbReference type="ARBA" id="ARBA00022729"/>
    </source>
</evidence>
<dbReference type="AlphaFoldDB" id="G5SVD6"/>
<dbReference type="Pfam" id="PF13505">
    <property type="entry name" value="OMP_b-brl"/>
    <property type="match status" value="1"/>
</dbReference>
<evidence type="ECO:0000259" key="3">
    <source>
        <dbReference type="Pfam" id="PF13505"/>
    </source>
</evidence>